<accession>A0AA88NC39</accession>
<sequence length="290" mass="32238">MNQEASYPASLPALSSRAKQTVEQWAGFWKLMVHALLPRLKMDWNVVYLKHSTPPHRKKDQNTEAAVGDSGNFLEGVYHAVWQRIHRWGPTEHQEPRSGLNSETMKVKLESIQILSKAFRNTHKAPPHSGAFVTSPPLHLFFPHTSLPALTLLPSLSHCLFACAAEWKYAQMRKGAVKLHISTGGGSSSSSSSSFDPGSLDKETDQTIILDNYSGHKQKHEPGAHLFETGPCLLERPRRQGARVQRQMRTSGVPAGMHGMDARLFFTFFHELMLLVCGDPEIAAASLEVV</sequence>
<evidence type="ECO:0000313" key="2">
    <source>
        <dbReference type="EMBL" id="KAK2851146.1"/>
    </source>
</evidence>
<name>A0AA88NC39_CHASR</name>
<organism evidence="2 3">
    <name type="scientific">Channa striata</name>
    <name type="common">Snakehead murrel</name>
    <name type="synonym">Ophicephalus striatus</name>
    <dbReference type="NCBI Taxonomy" id="64152"/>
    <lineage>
        <taxon>Eukaryota</taxon>
        <taxon>Metazoa</taxon>
        <taxon>Chordata</taxon>
        <taxon>Craniata</taxon>
        <taxon>Vertebrata</taxon>
        <taxon>Euteleostomi</taxon>
        <taxon>Actinopterygii</taxon>
        <taxon>Neopterygii</taxon>
        <taxon>Teleostei</taxon>
        <taxon>Neoteleostei</taxon>
        <taxon>Acanthomorphata</taxon>
        <taxon>Anabantaria</taxon>
        <taxon>Anabantiformes</taxon>
        <taxon>Channoidei</taxon>
        <taxon>Channidae</taxon>
        <taxon>Channa</taxon>
    </lineage>
</organism>
<dbReference type="Proteomes" id="UP001187415">
    <property type="component" value="Unassembled WGS sequence"/>
</dbReference>
<gene>
    <name evidence="2" type="ORF">Q5P01_007422</name>
</gene>
<dbReference type="EMBL" id="JAUPFM010000005">
    <property type="protein sequence ID" value="KAK2851146.1"/>
    <property type="molecule type" value="Genomic_DNA"/>
</dbReference>
<dbReference type="AlphaFoldDB" id="A0AA88NC39"/>
<feature type="region of interest" description="Disordered" evidence="1">
    <location>
        <begin position="180"/>
        <end position="201"/>
    </location>
</feature>
<reference evidence="2" key="1">
    <citation type="submission" date="2023-07" db="EMBL/GenBank/DDBJ databases">
        <title>Chromosome-level Genome Assembly of Striped Snakehead (Channa striata).</title>
        <authorList>
            <person name="Liu H."/>
        </authorList>
    </citation>
    <scope>NUCLEOTIDE SEQUENCE</scope>
    <source>
        <strain evidence="2">Gz</strain>
        <tissue evidence="2">Muscle</tissue>
    </source>
</reference>
<proteinExistence type="predicted"/>
<comment type="caution">
    <text evidence="2">The sequence shown here is derived from an EMBL/GenBank/DDBJ whole genome shotgun (WGS) entry which is preliminary data.</text>
</comment>
<evidence type="ECO:0000313" key="3">
    <source>
        <dbReference type="Proteomes" id="UP001187415"/>
    </source>
</evidence>
<keyword evidence="3" id="KW-1185">Reference proteome</keyword>
<protein>
    <submittedName>
        <fullName evidence="2">Uncharacterized protein</fullName>
    </submittedName>
</protein>
<evidence type="ECO:0000256" key="1">
    <source>
        <dbReference type="SAM" id="MobiDB-lite"/>
    </source>
</evidence>